<evidence type="ECO:0000313" key="2">
    <source>
        <dbReference type="Proteomes" id="UP001233172"/>
    </source>
</evidence>
<organism evidence="1 2">
    <name type="scientific">Biomphalaria pfeifferi</name>
    <name type="common">Bloodfluke planorb</name>
    <name type="synonym">Freshwater snail</name>
    <dbReference type="NCBI Taxonomy" id="112525"/>
    <lineage>
        <taxon>Eukaryota</taxon>
        <taxon>Metazoa</taxon>
        <taxon>Spiralia</taxon>
        <taxon>Lophotrochozoa</taxon>
        <taxon>Mollusca</taxon>
        <taxon>Gastropoda</taxon>
        <taxon>Heterobranchia</taxon>
        <taxon>Euthyneura</taxon>
        <taxon>Panpulmonata</taxon>
        <taxon>Hygrophila</taxon>
        <taxon>Lymnaeoidea</taxon>
        <taxon>Planorbidae</taxon>
        <taxon>Biomphalaria</taxon>
    </lineage>
</organism>
<dbReference type="Proteomes" id="UP001233172">
    <property type="component" value="Unassembled WGS sequence"/>
</dbReference>
<dbReference type="AlphaFoldDB" id="A0AAD8EZR4"/>
<gene>
    <name evidence="1" type="ORF">Bpfe_025545</name>
</gene>
<reference evidence="1" key="1">
    <citation type="journal article" date="2023" name="PLoS Negl. Trop. Dis.">
        <title>A genome sequence for Biomphalaria pfeifferi, the major vector snail for the human-infecting parasite Schistosoma mansoni.</title>
        <authorList>
            <person name="Bu L."/>
            <person name="Lu L."/>
            <person name="Laidemitt M.R."/>
            <person name="Zhang S.M."/>
            <person name="Mutuku M."/>
            <person name="Mkoji G."/>
            <person name="Steinauer M."/>
            <person name="Loker E.S."/>
        </authorList>
    </citation>
    <scope>NUCLEOTIDE SEQUENCE</scope>
    <source>
        <strain evidence="1">KasaAsao</strain>
    </source>
</reference>
<proteinExistence type="predicted"/>
<name>A0AAD8EZR4_BIOPF</name>
<comment type="caution">
    <text evidence="1">The sequence shown here is derived from an EMBL/GenBank/DDBJ whole genome shotgun (WGS) entry which is preliminary data.</text>
</comment>
<evidence type="ECO:0000313" key="1">
    <source>
        <dbReference type="EMBL" id="KAK0045066.1"/>
    </source>
</evidence>
<keyword evidence="2" id="KW-1185">Reference proteome</keyword>
<protein>
    <submittedName>
        <fullName evidence="1">Uncharacterized protein</fullName>
    </submittedName>
</protein>
<reference evidence="1" key="2">
    <citation type="submission" date="2023-04" db="EMBL/GenBank/DDBJ databases">
        <authorList>
            <person name="Bu L."/>
            <person name="Lu L."/>
            <person name="Laidemitt M.R."/>
            <person name="Zhang S.M."/>
            <person name="Mutuku M."/>
            <person name="Mkoji G."/>
            <person name="Steinauer M."/>
            <person name="Loker E.S."/>
        </authorList>
    </citation>
    <scope>NUCLEOTIDE SEQUENCE</scope>
    <source>
        <strain evidence="1">KasaAsao</strain>
        <tissue evidence="1">Whole Snail</tissue>
    </source>
</reference>
<sequence>MGEKIGVQSGSGESMYWDRNSVWGVHVLGQGQCLGSPCTGTGTGSGESMYWNRETLRHCLIPFTFSQHVARHERGLKKRLNLMGTMFESFEGHL</sequence>
<dbReference type="EMBL" id="JASAOG010000187">
    <property type="protein sequence ID" value="KAK0045066.1"/>
    <property type="molecule type" value="Genomic_DNA"/>
</dbReference>
<accession>A0AAD8EZR4</accession>